<evidence type="ECO:0000256" key="1">
    <source>
        <dbReference type="SAM" id="MobiDB-lite"/>
    </source>
</evidence>
<comment type="caution">
    <text evidence="2">The sequence shown here is derived from an EMBL/GenBank/DDBJ whole genome shotgun (WGS) entry which is preliminary data.</text>
</comment>
<protein>
    <submittedName>
        <fullName evidence="2">Uncharacterized protein</fullName>
    </submittedName>
</protein>
<gene>
    <name evidence="2" type="ORF">Rsub_08029</name>
</gene>
<sequence>MGLEEALRSAFGWADDAEAARGLSALFPSAATVDDAVGLQVLRSFSNGRMRSPFAAARSLPPVAPGAGMGLAGGALGVAGGGLGGAAWPAAGPATAAQAGEQPAPEGQRRRSRAPKEGDMQAPRPRGRPPMQNANYSKEYLAVKQYRERQKSMRSTLEAEVASKMAELQLLAAQNDALAARERVLHNVIAAGDSRVQQLQEAATARASRANSGSSATGGDDGDGGGGGGGRPEASGSSGAAAAAAAAGRAQADDDGGDSSGSDGGGSGDDADAASELIGFLSRYRTYVTAARAERLRPDGSVAPLPPGDPRAGELADLIHWSMTAPRDVGYRVLSSNAETGEGGMRMPPEVLSEGAQRLRLTPDQEARVLAAWLTFESALRALNEERAQLRAALAALQAHLEALPVDTPAFDEYELAHARDTGISSMLQSGDHEAIVKRLQDNMMREDQQWGILSWSLSLMVEEHQLTAMGIAVYPYIPSLGQVFAAYVTEVMRHRPGL</sequence>
<evidence type="ECO:0000313" key="2">
    <source>
        <dbReference type="EMBL" id="GBF94857.1"/>
    </source>
</evidence>
<dbReference type="OrthoDB" id="550720at2759"/>
<name>A0A2V0PCF7_9CHLO</name>
<proteinExistence type="predicted"/>
<dbReference type="EMBL" id="BDRX01000056">
    <property type="protein sequence ID" value="GBF94857.1"/>
    <property type="molecule type" value="Genomic_DNA"/>
</dbReference>
<reference evidence="2 3" key="1">
    <citation type="journal article" date="2018" name="Sci. Rep.">
        <title>Raphidocelis subcapitata (=Pseudokirchneriella subcapitata) provides an insight into genome evolution and environmental adaptations in the Sphaeropleales.</title>
        <authorList>
            <person name="Suzuki S."/>
            <person name="Yamaguchi H."/>
            <person name="Nakajima N."/>
            <person name="Kawachi M."/>
        </authorList>
    </citation>
    <scope>NUCLEOTIDE SEQUENCE [LARGE SCALE GENOMIC DNA]</scope>
    <source>
        <strain evidence="2 3">NIES-35</strain>
    </source>
</reference>
<dbReference type="Proteomes" id="UP000247498">
    <property type="component" value="Unassembled WGS sequence"/>
</dbReference>
<evidence type="ECO:0000313" key="3">
    <source>
        <dbReference type="Proteomes" id="UP000247498"/>
    </source>
</evidence>
<feature type="compositionally biased region" description="Low complexity" evidence="1">
    <location>
        <begin position="90"/>
        <end position="106"/>
    </location>
</feature>
<feature type="region of interest" description="Disordered" evidence="1">
    <location>
        <begin position="90"/>
        <end position="136"/>
    </location>
</feature>
<feature type="region of interest" description="Disordered" evidence="1">
    <location>
        <begin position="200"/>
        <end position="271"/>
    </location>
</feature>
<keyword evidence="3" id="KW-1185">Reference proteome</keyword>
<accession>A0A2V0PCF7</accession>
<dbReference type="InParanoid" id="A0A2V0PCF7"/>
<organism evidence="2 3">
    <name type="scientific">Raphidocelis subcapitata</name>
    <dbReference type="NCBI Taxonomy" id="307507"/>
    <lineage>
        <taxon>Eukaryota</taxon>
        <taxon>Viridiplantae</taxon>
        <taxon>Chlorophyta</taxon>
        <taxon>core chlorophytes</taxon>
        <taxon>Chlorophyceae</taxon>
        <taxon>CS clade</taxon>
        <taxon>Sphaeropleales</taxon>
        <taxon>Selenastraceae</taxon>
        <taxon>Raphidocelis</taxon>
    </lineage>
</organism>
<feature type="compositionally biased region" description="Gly residues" evidence="1">
    <location>
        <begin position="258"/>
        <end position="268"/>
    </location>
</feature>
<feature type="compositionally biased region" description="Low complexity" evidence="1">
    <location>
        <begin position="232"/>
        <end position="250"/>
    </location>
</feature>
<feature type="compositionally biased region" description="Low complexity" evidence="1">
    <location>
        <begin position="202"/>
        <end position="218"/>
    </location>
</feature>
<dbReference type="AlphaFoldDB" id="A0A2V0PCF7"/>